<dbReference type="GO" id="GO:0015031">
    <property type="term" value="P:protein transport"/>
    <property type="evidence" value="ECO:0007669"/>
    <property type="project" value="UniProtKB-KW"/>
</dbReference>
<reference evidence="3" key="1">
    <citation type="submission" date="2022-11" db="EMBL/GenBank/DDBJ databases">
        <authorList>
            <person name="Hyden B.L."/>
            <person name="Feng K."/>
            <person name="Yates T."/>
            <person name="Jawdy S."/>
            <person name="Smart L.B."/>
            <person name="Muchero W."/>
        </authorList>
    </citation>
    <scope>NUCLEOTIDE SEQUENCE</scope>
    <source>
        <tissue evidence="3">Shoot tip</tissue>
    </source>
</reference>
<dbReference type="Gene3D" id="1.10.287.810">
    <property type="entry name" value="Mitochondrial import inner membrane translocase subunit tim13 like domains"/>
    <property type="match status" value="1"/>
</dbReference>
<comment type="domain">
    <text evidence="1">The twin CX3C motif contains 4 conserved Cys residues that form 2 disulfide bonds in the mitochondrial intermembrane space.</text>
</comment>
<keyword evidence="1" id="KW-0143">Chaperone</keyword>
<comment type="caution">
    <text evidence="3">The sequence shown here is derived from an EMBL/GenBank/DDBJ whole genome shotgun (WGS) entry which is preliminary data.</text>
</comment>
<sequence>MNLPADVGFTTVITIALKLYETGKWVLKEAVVKQKQGFRLATQVEKSKKLKQWIPSSLNSAELERFLNQEKERAMVNEMVAKLTSACWDKCITSSPGSKFSSSESSCLTNCAQRYMDMSLIIMKRFQSMN</sequence>
<evidence type="ECO:0000313" key="4">
    <source>
        <dbReference type="Proteomes" id="UP001151529"/>
    </source>
</evidence>
<comment type="subcellular location">
    <subcellularLocation>
        <location evidence="1">Mitochondrion inner membrane</location>
        <topology evidence="1">Peripheral membrane protein</topology>
        <orientation evidence="1">Intermembrane side</orientation>
    </subcellularLocation>
</comment>
<dbReference type="InterPro" id="IPR035427">
    <property type="entry name" value="Tim10-like_dom_sf"/>
</dbReference>
<comment type="function">
    <text evidence="1">Mitochondrial intermembrane chaperone that participates in the import and insertion of some multi-pass transmembrane proteins into the mitochondrial inner membrane. Also required for the transfer of beta-barrel precursors from the TOM complex to the sorting and assembly machinery (SAM complex) of the outer membrane. Acts as a chaperone-like protein that protects the hydrophobic precursors from aggregation and guide them through the mitochondrial intermembrane space.</text>
</comment>
<dbReference type="GO" id="GO:0005743">
    <property type="term" value="C:mitochondrial inner membrane"/>
    <property type="evidence" value="ECO:0007669"/>
    <property type="project" value="UniProtKB-SubCell"/>
</dbReference>
<keyword evidence="1" id="KW-0653">Protein transport</keyword>
<dbReference type="Pfam" id="PF02953">
    <property type="entry name" value="zf-Tim10_DDP"/>
    <property type="match status" value="1"/>
</dbReference>
<keyword evidence="4" id="KW-1185">Reference proteome</keyword>
<reference evidence="3" key="2">
    <citation type="journal article" date="2023" name="Int. J. Mol. Sci.">
        <title>De Novo Assembly and Annotation of 11 Diverse Shrub Willow (Salix) Genomes Reveals Novel Gene Organization in Sex-Linked Regions.</title>
        <authorList>
            <person name="Hyden B."/>
            <person name="Feng K."/>
            <person name="Yates T.B."/>
            <person name="Jawdy S."/>
            <person name="Cereghino C."/>
            <person name="Smart L.B."/>
            <person name="Muchero W."/>
        </authorList>
    </citation>
    <scope>NUCLEOTIDE SEQUENCE [LARGE SCALE GENOMIC DNA]</scope>
    <source>
        <tissue evidence="3">Shoot tip</tissue>
    </source>
</reference>
<keyword evidence="1" id="KW-0811">Translocation</keyword>
<dbReference type="EMBL" id="JAPFFL010000015">
    <property type="protein sequence ID" value="KAJ6676434.1"/>
    <property type="molecule type" value="Genomic_DNA"/>
</dbReference>
<comment type="similarity">
    <text evidence="1">Belongs to the small Tim family.</text>
</comment>
<dbReference type="AlphaFoldDB" id="A0A9Q0NV15"/>
<proteinExistence type="inferred from homology"/>
<keyword evidence="1" id="KW-1015">Disulfide bond</keyword>
<feature type="domain" description="Tim10-like" evidence="2">
    <location>
        <begin position="66"/>
        <end position="128"/>
    </location>
</feature>
<dbReference type="SUPFAM" id="SSF144122">
    <property type="entry name" value="Tim10-like"/>
    <property type="match status" value="1"/>
</dbReference>
<comment type="subunit">
    <text evidence="1">Heterohexamer.</text>
</comment>
<name>A0A9Q0NV15_SALVM</name>
<gene>
    <name evidence="3" type="ORF">OIU85_009692</name>
</gene>
<evidence type="ECO:0000259" key="2">
    <source>
        <dbReference type="Pfam" id="PF02953"/>
    </source>
</evidence>
<keyword evidence="1" id="KW-0813">Transport</keyword>
<keyword evidence="1" id="KW-0999">Mitochondrion inner membrane</keyword>
<accession>A0A9Q0NV15</accession>
<dbReference type="FunFam" id="1.10.287.810:FF:000017">
    <property type="entry name" value="Mitochondrial import inner membrane translocase subunit TIM8"/>
    <property type="match status" value="1"/>
</dbReference>
<dbReference type="OrthoDB" id="344165at2759"/>
<dbReference type="Proteomes" id="UP001151529">
    <property type="component" value="Chromosome 15Z"/>
</dbReference>
<evidence type="ECO:0000313" key="3">
    <source>
        <dbReference type="EMBL" id="KAJ6676434.1"/>
    </source>
</evidence>
<evidence type="ECO:0000256" key="1">
    <source>
        <dbReference type="RuleBase" id="RU367043"/>
    </source>
</evidence>
<keyword evidence="1" id="KW-0496">Mitochondrion</keyword>
<protein>
    <recommendedName>
        <fullName evidence="1">Mitochondrial import inner membrane translocase subunit</fullName>
    </recommendedName>
</protein>
<dbReference type="InterPro" id="IPR004217">
    <property type="entry name" value="Tim10-like"/>
</dbReference>
<keyword evidence="1" id="KW-0472">Membrane</keyword>
<organism evidence="3 4">
    <name type="scientific">Salix viminalis</name>
    <name type="common">Common osier</name>
    <name type="synonym">Basket willow</name>
    <dbReference type="NCBI Taxonomy" id="40686"/>
    <lineage>
        <taxon>Eukaryota</taxon>
        <taxon>Viridiplantae</taxon>
        <taxon>Streptophyta</taxon>
        <taxon>Embryophyta</taxon>
        <taxon>Tracheophyta</taxon>
        <taxon>Spermatophyta</taxon>
        <taxon>Magnoliopsida</taxon>
        <taxon>eudicotyledons</taxon>
        <taxon>Gunneridae</taxon>
        <taxon>Pentapetalae</taxon>
        <taxon>rosids</taxon>
        <taxon>fabids</taxon>
        <taxon>Malpighiales</taxon>
        <taxon>Salicaceae</taxon>
        <taxon>Saliceae</taxon>
        <taxon>Salix</taxon>
    </lineage>
</organism>